<dbReference type="NCBIfam" id="NF003405">
    <property type="entry name" value="PRK04758.1"/>
    <property type="match status" value="1"/>
</dbReference>
<proteinExistence type="inferred from homology"/>
<dbReference type="NCBIfam" id="TIGR02292">
    <property type="entry name" value="ygfB_yecA"/>
    <property type="match status" value="1"/>
</dbReference>
<protein>
    <recommendedName>
        <fullName evidence="4">YecA family protein</fullName>
    </recommendedName>
</protein>
<comment type="caution">
    <text evidence="2">The sequence shown here is derived from an EMBL/GenBank/DDBJ whole genome shotgun (WGS) entry which is preliminary data.</text>
</comment>
<gene>
    <name evidence="2" type="ORF">HNQ58_002032</name>
</gene>
<dbReference type="EMBL" id="JACHHX010000014">
    <property type="protein sequence ID" value="MBB5016122.1"/>
    <property type="molecule type" value="Genomic_DNA"/>
</dbReference>
<dbReference type="SUPFAM" id="SSF101327">
    <property type="entry name" value="YgfB-like"/>
    <property type="match status" value="1"/>
</dbReference>
<dbReference type="InterPro" id="IPR011978">
    <property type="entry name" value="YgfB-like"/>
</dbReference>
<dbReference type="GO" id="GO:0005829">
    <property type="term" value="C:cytosol"/>
    <property type="evidence" value="ECO:0007669"/>
    <property type="project" value="TreeGrafter"/>
</dbReference>
<evidence type="ECO:0000256" key="1">
    <source>
        <dbReference type="ARBA" id="ARBA00038308"/>
    </source>
</evidence>
<evidence type="ECO:0008006" key="4">
    <source>
        <dbReference type="Google" id="ProtNLM"/>
    </source>
</evidence>
<dbReference type="InterPro" id="IPR036255">
    <property type="entry name" value="YgfB-like_sf"/>
</dbReference>
<dbReference type="Proteomes" id="UP000519004">
    <property type="component" value="Unassembled WGS sequence"/>
</dbReference>
<evidence type="ECO:0000313" key="3">
    <source>
        <dbReference type="Proteomes" id="UP000519004"/>
    </source>
</evidence>
<keyword evidence="3" id="KW-1185">Reference proteome</keyword>
<dbReference type="Pfam" id="PF03695">
    <property type="entry name" value="UPF0149"/>
    <property type="match status" value="1"/>
</dbReference>
<dbReference type="AlphaFoldDB" id="A0A7W7Y111"/>
<reference evidence="2 3" key="1">
    <citation type="submission" date="2020-08" db="EMBL/GenBank/DDBJ databases">
        <title>Genomic Encyclopedia of Type Strains, Phase IV (KMG-IV): sequencing the most valuable type-strain genomes for metagenomic binning, comparative biology and taxonomic classification.</title>
        <authorList>
            <person name="Goeker M."/>
        </authorList>
    </citation>
    <scope>NUCLEOTIDE SEQUENCE [LARGE SCALE GENOMIC DNA]</scope>
    <source>
        <strain evidence="2 3">DSM 25897</strain>
    </source>
</reference>
<dbReference type="Gene3D" id="1.20.120.740">
    <property type="entry name" value="YgfB uncharacterised protein family UPF0149, PF03695"/>
    <property type="match status" value="1"/>
</dbReference>
<name>A0A7W7Y111_9GAMM</name>
<dbReference type="RefSeq" id="WP_343057278.1">
    <property type="nucleotide sequence ID" value="NZ_JACHHX010000014.1"/>
</dbReference>
<evidence type="ECO:0000313" key="2">
    <source>
        <dbReference type="EMBL" id="MBB5016122.1"/>
    </source>
</evidence>
<accession>A0A7W7Y111</accession>
<comment type="similarity">
    <text evidence="1">Belongs to the UPF0149 family.</text>
</comment>
<organism evidence="2 3">
    <name type="scientific">Rehaibacterium terrae</name>
    <dbReference type="NCBI Taxonomy" id="1341696"/>
    <lineage>
        <taxon>Bacteria</taxon>
        <taxon>Pseudomonadati</taxon>
        <taxon>Pseudomonadota</taxon>
        <taxon>Gammaproteobacteria</taxon>
        <taxon>Lysobacterales</taxon>
        <taxon>Lysobacteraceae</taxon>
        <taxon>Rehaibacterium</taxon>
    </lineage>
</organism>
<dbReference type="PANTHER" id="PTHR37528">
    <property type="entry name" value="UPF0149 PROTEIN YGFB"/>
    <property type="match status" value="1"/>
</dbReference>
<sequence>MSDAVLPSHREIRAEIDRLGLGLDASELHGSLCGYLCGGGQAEPRGWLDRLAIAEGAHGAHGEDSALERMFRISAEQLNDPDFGFELLLPDEDASLGQRADALLAWCRGFLGGFGLASGANPPLSAEAGEALDDLGRIAASQLSYDDPEADEDALAEIAEFVRVAAMLLHGDCVLGPRHRQRLH</sequence>
<dbReference type="PANTHER" id="PTHR37528:SF1">
    <property type="entry name" value="UPF0149 PROTEIN YGFB"/>
    <property type="match status" value="1"/>
</dbReference>